<evidence type="ECO:0008006" key="3">
    <source>
        <dbReference type="Google" id="ProtNLM"/>
    </source>
</evidence>
<name>A0A1M6S5T8_9FIRM</name>
<dbReference type="Proteomes" id="UP000184082">
    <property type="component" value="Unassembled WGS sequence"/>
</dbReference>
<dbReference type="RefSeq" id="WP_072968060.1">
    <property type="nucleotide sequence ID" value="NZ_FRAJ01000016.1"/>
</dbReference>
<dbReference type="InterPro" id="IPR025373">
    <property type="entry name" value="DUF4363"/>
</dbReference>
<dbReference type="EMBL" id="FRAJ01000016">
    <property type="protein sequence ID" value="SHK40051.1"/>
    <property type="molecule type" value="Genomic_DNA"/>
</dbReference>
<keyword evidence="2" id="KW-1185">Reference proteome</keyword>
<sequence>MKSLFISTLLIVLLLLNWIFTFNFIADTSKELTMLTQKIEYNIVKDQWFSAQKNLKLLETKWNNSLKILKLVINHDEIEKTNLSLIKVRKYILTQNKDNLLVETSLLKFHINHIKENESLSLRNIF</sequence>
<protein>
    <recommendedName>
        <fullName evidence="3">DUF4363 family protein</fullName>
    </recommendedName>
</protein>
<organism evidence="1 2">
    <name type="scientific">Caminicella sporogenes DSM 14501</name>
    <dbReference type="NCBI Taxonomy" id="1121266"/>
    <lineage>
        <taxon>Bacteria</taxon>
        <taxon>Bacillati</taxon>
        <taxon>Bacillota</taxon>
        <taxon>Clostridia</taxon>
        <taxon>Peptostreptococcales</taxon>
        <taxon>Caminicellaceae</taxon>
        <taxon>Caminicella</taxon>
    </lineage>
</organism>
<proteinExistence type="predicted"/>
<reference evidence="1 2" key="1">
    <citation type="submission" date="2016-11" db="EMBL/GenBank/DDBJ databases">
        <authorList>
            <person name="Jaros S."/>
            <person name="Januszkiewicz K."/>
            <person name="Wedrychowicz H."/>
        </authorList>
    </citation>
    <scope>NUCLEOTIDE SEQUENCE [LARGE SCALE GENOMIC DNA]</scope>
    <source>
        <strain evidence="1 2">DSM 14501</strain>
    </source>
</reference>
<dbReference type="STRING" id="1121266.SAMN02745883_01969"/>
<accession>A0A1M6S5T8</accession>
<evidence type="ECO:0000313" key="1">
    <source>
        <dbReference type="EMBL" id="SHK40051.1"/>
    </source>
</evidence>
<dbReference type="AlphaFoldDB" id="A0A1M6S5T8"/>
<gene>
    <name evidence="1" type="ORF">SAMN02745883_01969</name>
</gene>
<dbReference type="Pfam" id="PF14276">
    <property type="entry name" value="DUF4363"/>
    <property type="match status" value="1"/>
</dbReference>
<evidence type="ECO:0000313" key="2">
    <source>
        <dbReference type="Proteomes" id="UP000184082"/>
    </source>
</evidence>